<accession>A0ABW7PCT6</accession>
<dbReference type="PANTHER" id="PTHR11803">
    <property type="entry name" value="2-IMINOBUTANOATE/2-IMINOPROPANOATE DEAMINASE RIDA"/>
    <property type="match status" value="1"/>
</dbReference>
<dbReference type="Gene3D" id="3.30.1330.40">
    <property type="entry name" value="RutC-like"/>
    <property type="match status" value="1"/>
</dbReference>
<dbReference type="EMBL" id="JBBDHD010000028">
    <property type="protein sequence ID" value="MFH7596166.1"/>
    <property type="molecule type" value="Genomic_DNA"/>
</dbReference>
<dbReference type="GO" id="GO:0016787">
    <property type="term" value="F:hydrolase activity"/>
    <property type="evidence" value="ECO:0007669"/>
    <property type="project" value="UniProtKB-KW"/>
</dbReference>
<dbReference type="PANTHER" id="PTHR11803:SF58">
    <property type="entry name" value="PROTEIN HMF1-RELATED"/>
    <property type="match status" value="1"/>
</dbReference>
<evidence type="ECO:0000313" key="3">
    <source>
        <dbReference type="Proteomes" id="UP001610631"/>
    </source>
</evidence>
<organism evidence="2 3">
    <name type="scientific">Streptomyces racemochromogenes</name>
    <dbReference type="NCBI Taxonomy" id="67353"/>
    <lineage>
        <taxon>Bacteria</taxon>
        <taxon>Bacillati</taxon>
        <taxon>Actinomycetota</taxon>
        <taxon>Actinomycetes</taxon>
        <taxon>Kitasatosporales</taxon>
        <taxon>Streptomycetaceae</taxon>
        <taxon>Streptomyces</taxon>
    </lineage>
</organism>
<dbReference type="Proteomes" id="UP001610631">
    <property type="component" value="Unassembled WGS sequence"/>
</dbReference>
<name>A0ABW7PCT6_9ACTN</name>
<dbReference type="RefSeq" id="WP_395510006.1">
    <property type="nucleotide sequence ID" value="NZ_JBBDHD010000028.1"/>
</dbReference>
<dbReference type="EC" id="3.5.-.-" evidence="2"/>
<reference evidence="2 3" key="1">
    <citation type="submission" date="2024-03" db="EMBL/GenBank/DDBJ databases">
        <title>Whole genome sequencing of Streptomyces racemochromogenes, to identify antimicrobial biosynthetic gene clusters.</title>
        <authorList>
            <person name="Suryawanshi P."/>
            <person name="Krishnaraj P.U."/>
            <person name="Arun Y.P."/>
            <person name="Suryawanshi M.P."/>
            <person name="Rakshit O."/>
        </authorList>
    </citation>
    <scope>NUCLEOTIDE SEQUENCE [LARGE SCALE GENOMIC DNA]</scope>
    <source>
        <strain evidence="2 3">AUDT626</strain>
    </source>
</reference>
<comment type="similarity">
    <text evidence="1">Belongs to the RutC family.</text>
</comment>
<sequence>MTQPAFAPAAHDGGHLARIAAPEGVAPGTGYSHVVWGTGRFVAVSGQCALDEKGEVVGEGDAAAQARQVFENLRRCLAAAGAGFEDVVKLTYFVTDVAHLPAVRAARDEVIAPHLLPASSAVQVAALFRPELLLEVEAFAIVPART</sequence>
<dbReference type="InterPro" id="IPR035959">
    <property type="entry name" value="RutC-like_sf"/>
</dbReference>
<keyword evidence="3" id="KW-1185">Reference proteome</keyword>
<evidence type="ECO:0000256" key="1">
    <source>
        <dbReference type="ARBA" id="ARBA00010552"/>
    </source>
</evidence>
<dbReference type="Pfam" id="PF01042">
    <property type="entry name" value="Ribonuc_L-PSP"/>
    <property type="match status" value="1"/>
</dbReference>
<dbReference type="CDD" id="cd00448">
    <property type="entry name" value="YjgF_YER057c_UK114_family"/>
    <property type="match status" value="1"/>
</dbReference>
<keyword evidence="2" id="KW-0378">Hydrolase</keyword>
<dbReference type="SUPFAM" id="SSF55298">
    <property type="entry name" value="YjgF-like"/>
    <property type="match status" value="1"/>
</dbReference>
<comment type="caution">
    <text evidence="2">The sequence shown here is derived from an EMBL/GenBank/DDBJ whole genome shotgun (WGS) entry which is preliminary data.</text>
</comment>
<protein>
    <submittedName>
        <fullName evidence="2">RidA family protein</fullName>
        <ecNumber evidence="2">3.5.-.-</ecNumber>
    </submittedName>
</protein>
<gene>
    <name evidence="2" type="ORF">WDV06_13825</name>
</gene>
<proteinExistence type="inferred from homology"/>
<dbReference type="InterPro" id="IPR006175">
    <property type="entry name" value="YjgF/YER057c/UK114"/>
</dbReference>
<evidence type="ECO:0000313" key="2">
    <source>
        <dbReference type="EMBL" id="MFH7596166.1"/>
    </source>
</evidence>